<comment type="similarity">
    <text evidence="2">Belongs to the intradiol ring-cleavage dioxygenase family.</text>
</comment>
<dbReference type="RefSeq" id="WP_049833754.1">
    <property type="nucleotide sequence ID" value="NZ_CP012160.1"/>
</dbReference>
<dbReference type="GO" id="GO:0047074">
    <property type="term" value="F:4-hydroxycatechol 1,2-dioxygenase activity"/>
    <property type="evidence" value="ECO:0007669"/>
    <property type="project" value="UniProtKB-EC"/>
</dbReference>
<reference evidence="7 8" key="1">
    <citation type="journal article" date="2015" name="Genome Announc.">
        <title>Closed Genome Sequence of Octadecabacter temperatus SB1, the First Mesophilic Species of the Genus Octadecabacter.</title>
        <authorList>
            <person name="Voget S."/>
            <person name="Billerbeck S."/>
            <person name="Simon M."/>
            <person name="Daniel R."/>
        </authorList>
    </citation>
    <scope>NUCLEOTIDE SEQUENCE [LARGE SCALE GENOMIC DNA]</scope>
    <source>
        <strain evidence="7 8">SB1</strain>
    </source>
</reference>
<keyword evidence="5 7" id="KW-0560">Oxidoreductase</keyword>
<evidence type="ECO:0000256" key="1">
    <source>
        <dbReference type="ARBA" id="ARBA00001965"/>
    </source>
</evidence>
<dbReference type="Pfam" id="PF04444">
    <property type="entry name" value="Dioxygenase_N"/>
    <property type="match status" value="1"/>
</dbReference>
<dbReference type="PATRIC" id="fig|1458307.3.peg.804"/>
<dbReference type="Pfam" id="PF00775">
    <property type="entry name" value="Dioxygenase_C"/>
    <property type="match status" value="1"/>
</dbReference>
<dbReference type="GO" id="GO:0008199">
    <property type="term" value="F:ferric iron binding"/>
    <property type="evidence" value="ECO:0007669"/>
    <property type="project" value="InterPro"/>
</dbReference>
<dbReference type="STRING" id="1458307.OSB_07930"/>
<dbReference type="EMBL" id="CP012160">
    <property type="protein sequence ID" value="AKS45354.1"/>
    <property type="molecule type" value="Genomic_DNA"/>
</dbReference>
<evidence type="ECO:0000313" key="8">
    <source>
        <dbReference type="Proteomes" id="UP000067444"/>
    </source>
</evidence>
<dbReference type="PANTHER" id="PTHR33711:SF7">
    <property type="entry name" value="INTRADIOL RING-CLEAVAGE DIOXYGENASES DOMAIN-CONTAINING PROTEIN-RELATED"/>
    <property type="match status" value="1"/>
</dbReference>
<evidence type="ECO:0000256" key="4">
    <source>
        <dbReference type="ARBA" id="ARBA00022964"/>
    </source>
</evidence>
<dbReference type="GO" id="GO:0018576">
    <property type="term" value="F:catechol 1,2-dioxygenase activity"/>
    <property type="evidence" value="ECO:0007669"/>
    <property type="project" value="InterPro"/>
</dbReference>
<dbReference type="OrthoDB" id="9800887at2"/>
<dbReference type="KEGG" id="otm:OSB_07930"/>
<dbReference type="AlphaFoldDB" id="A0A0K0Y337"/>
<proteinExistence type="inferred from homology"/>
<dbReference type="InterPro" id="IPR007535">
    <property type="entry name" value="Catechol_dOase_N"/>
</dbReference>
<keyword evidence="8" id="KW-1185">Reference proteome</keyword>
<accession>A0A0K0Y337</accession>
<dbReference type="EC" id="1.13.11.37" evidence="7"/>
<name>A0A0K0Y337_9RHOB</name>
<organism evidence="7 8">
    <name type="scientific">Octadecabacter temperatus</name>
    <dbReference type="NCBI Taxonomy" id="1458307"/>
    <lineage>
        <taxon>Bacteria</taxon>
        <taxon>Pseudomonadati</taxon>
        <taxon>Pseudomonadota</taxon>
        <taxon>Alphaproteobacteria</taxon>
        <taxon>Rhodobacterales</taxon>
        <taxon>Roseobacteraceae</taxon>
        <taxon>Octadecabacter</taxon>
    </lineage>
</organism>
<dbReference type="InterPro" id="IPR000627">
    <property type="entry name" value="Intradiol_dOase_C"/>
</dbReference>
<keyword evidence="6" id="KW-0408">Iron</keyword>
<dbReference type="InterPro" id="IPR050770">
    <property type="entry name" value="Intradiol_RC_Dioxygenase"/>
</dbReference>
<dbReference type="InterPro" id="IPR015889">
    <property type="entry name" value="Intradiol_dOase_core"/>
</dbReference>
<evidence type="ECO:0000256" key="5">
    <source>
        <dbReference type="ARBA" id="ARBA00023002"/>
    </source>
</evidence>
<dbReference type="PROSITE" id="PS00083">
    <property type="entry name" value="INTRADIOL_DIOXYGENAS"/>
    <property type="match status" value="1"/>
</dbReference>
<protein>
    <submittedName>
        <fullName evidence="7">Hydroxyquinol 1,2-dioxygenase</fullName>
        <ecNumber evidence="7">1.13.11.37</ecNumber>
    </submittedName>
</protein>
<dbReference type="PANTHER" id="PTHR33711">
    <property type="entry name" value="DIOXYGENASE, PUTATIVE (AFU_ORTHOLOGUE AFUA_2G02910)-RELATED"/>
    <property type="match status" value="1"/>
</dbReference>
<evidence type="ECO:0000256" key="3">
    <source>
        <dbReference type="ARBA" id="ARBA00022723"/>
    </source>
</evidence>
<evidence type="ECO:0000313" key="7">
    <source>
        <dbReference type="EMBL" id="AKS45354.1"/>
    </source>
</evidence>
<evidence type="ECO:0000256" key="2">
    <source>
        <dbReference type="ARBA" id="ARBA00007825"/>
    </source>
</evidence>
<evidence type="ECO:0000256" key="6">
    <source>
        <dbReference type="ARBA" id="ARBA00023004"/>
    </source>
</evidence>
<dbReference type="Proteomes" id="UP000067444">
    <property type="component" value="Chromosome"/>
</dbReference>
<gene>
    <name evidence="7" type="primary">chqB</name>
    <name evidence="7" type="ORF">OSB_07930</name>
</gene>
<sequence>MKNVSIDTITQAFLDYCGDDTDPRTMFVLQKMVEHMHAFAKETELTHAEWARGLKFLTDAGKITDDERNEFVLISDVTGMSSLVDMIGSQHGGTSSSVLGPFHSVGAPLLPVGGDLKKDNDGTTVVIEGHVRDIDGNPVEGAVIELWQTAENGLYYSQDGGQDDFNLCCSMKTGPDGRYAMTTVKPAPYKVPDDGPVGELFRATGRTPWRPSHLHFIVQADGLKSLVTEVFANGDPYLDKDAVFGVRSDLIMDYVETSDLDALPDDLEVGRDVTLPYYKVDFDFTLVSEPN</sequence>
<dbReference type="Gene3D" id="2.60.130.10">
    <property type="entry name" value="Aromatic compound dioxygenase"/>
    <property type="match status" value="1"/>
</dbReference>
<keyword evidence="4 7" id="KW-0223">Dioxygenase</keyword>
<dbReference type="GO" id="GO:0009712">
    <property type="term" value="P:catechol-containing compound metabolic process"/>
    <property type="evidence" value="ECO:0007669"/>
    <property type="project" value="InterPro"/>
</dbReference>
<comment type="cofactor">
    <cofactor evidence="1">
        <name>Fe(3+)</name>
        <dbReference type="ChEBI" id="CHEBI:29034"/>
    </cofactor>
</comment>
<keyword evidence="3" id="KW-0479">Metal-binding</keyword>
<dbReference type="SUPFAM" id="SSF49482">
    <property type="entry name" value="Aromatic compound dioxygenase"/>
    <property type="match status" value="1"/>
</dbReference>